<reference evidence="5 6" key="1">
    <citation type="submission" date="2018-09" db="EMBL/GenBank/DDBJ databases">
        <title>Genomic investigation of the strawberry pathogen Phytophthora fragariae indicates pathogenicity is determined by transcriptional variation in three key races.</title>
        <authorList>
            <person name="Adams T.M."/>
            <person name="Armitage A.D."/>
            <person name="Sobczyk M.K."/>
            <person name="Bates H.J."/>
            <person name="Dunwell J.M."/>
            <person name="Nellist C.F."/>
            <person name="Harrison R.J."/>
        </authorList>
    </citation>
    <scope>NUCLEOTIDE SEQUENCE [LARGE SCALE GENOMIC DNA]</scope>
    <source>
        <strain evidence="5 6">SCRP249</strain>
    </source>
</reference>
<dbReference type="GO" id="GO:0043657">
    <property type="term" value="C:host cell"/>
    <property type="evidence" value="ECO:0007669"/>
    <property type="project" value="UniProtKB-SubCell"/>
</dbReference>
<feature type="domain" description="Crinkler effector protein N-terminal" evidence="4">
    <location>
        <begin position="37"/>
        <end position="101"/>
    </location>
</feature>
<dbReference type="InterPro" id="IPR045379">
    <property type="entry name" value="Crinkler_N"/>
</dbReference>
<name>A0A6A3IDF8_9STRA</name>
<comment type="caution">
    <text evidence="5">The sequence shown here is derived from an EMBL/GenBank/DDBJ whole genome shotgun (WGS) entry which is preliminary data.</text>
</comment>
<dbReference type="Pfam" id="PF20147">
    <property type="entry name" value="Crinkler"/>
    <property type="match status" value="1"/>
</dbReference>
<dbReference type="Proteomes" id="UP000429607">
    <property type="component" value="Unassembled WGS sequence"/>
</dbReference>
<organism evidence="5 6">
    <name type="scientific">Phytophthora rubi</name>
    <dbReference type="NCBI Taxonomy" id="129364"/>
    <lineage>
        <taxon>Eukaryota</taxon>
        <taxon>Sar</taxon>
        <taxon>Stramenopiles</taxon>
        <taxon>Oomycota</taxon>
        <taxon>Peronosporomycetes</taxon>
        <taxon>Peronosporales</taxon>
        <taxon>Peronosporaceae</taxon>
        <taxon>Phytophthora</taxon>
    </lineage>
</organism>
<evidence type="ECO:0000256" key="3">
    <source>
        <dbReference type="ARBA" id="ARBA00022525"/>
    </source>
</evidence>
<dbReference type="EMBL" id="QXFV01002984">
    <property type="protein sequence ID" value="KAE8981129.1"/>
    <property type="molecule type" value="Genomic_DNA"/>
</dbReference>
<evidence type="ECO:0000313" key="6">
    <source>
        <dbReference type="Proteomes" id="UP000429607"/>
    </source>
</evidence>
<sequence>MVWRTSATSSANGHVSTRYYYSHGSTAVCLQGSEESCTLGGEGSVISIITEDWKTEALLKAAVKAKKYDTIKGQVDKLQLFLVKNDGLWLTEAEVSLQVMNGVVDTNGLNLHLGWLMEKEVRVQLTRTDVKVRRAHIQVLAILPNTKIASISDNLEPHFWRMQGLQQCTVL</sequence>
<evidence type="ECO:0000259" key="4">
    <source>
        <dbReference type="Pfam" id="PF20147"/>
    </source>
</evidence>
<evidence type="ECO:0000256" key="2">
    <source>
        <dbReference type="ARBA" id="ARBA00004613"/>
    </source>
</evidence>
<comment type="subcellular location">
    <subcellularLocation>
        <location evidence="1">Host cell</location>
    </subcellularLocation>
    <subcellularLocation>
        <location evidence="2">Secreted</location>
    </subcellularLocation>
</comment>
<proteinExistence type="predicted"/>
<accession>A0A6A3IDF8</accession>
<evidence type="ECO:0000256" key="1">
    <source>
        <dbReference type="ARBA" id="ARBA00004340"/>
    </source>
</evidence>
<dbReference type="AlphaFoldDB" id="A0A6A3IDF8"/>
<keyword evidence="3" id="KW-0964">Secreted</keyword>
<gene>
    <name evidence="5" type="ORF">PR001_g24091</name>
</gene>
<evidence type="ECO:0000313" key="5">
    <source>
        <dbReference type="EMBL" id="KAE8981129.1"/>
    </source>
</evidence>
<dbReference type="GO" id="GO:0005576">
    <property type="term" value="C:extracellular region"/>
    <property type="evidence" value="ECO:0007669"/>
    <property type="project" value="UniProtKB-SubCell"/>
</dbReference>
<protein>
    <recommendedName>
        <fullName evidence="4">Crinkler effector protein N-terminal domain-containing protein</fullName>
    </recommendedName>
</protein>